<keyword evidence="1" id="KW-0812">Transmembrane</keyword>
<keyword evidence="3" id="KW-1185">Reference proteome</keyword>
<dbReference type="InParanoid" id="A0A2J7RPK0"/>
<evidence type="ECO:0000313" key="3">
    <source>
        <dbReference type="Proteomes" id="UP000235965"/>
    </source>
</evidence>
<dbReference type="GO" id="GO:0002028">
    <property type="term" value="P:regulation of sodium ion transport"/>
    <property type="evidence" value="ECO:0007669"/>
    <property type="project" value="TreeGrafter"/>
</dbReference>
<reference evidence="2 3" key="1">
    <citation type="submission" date="2017-12" db="EMBL/GenBank/DDBJ databases">
        <title>Hemimetabolous genomes reveal molecular basis of termite eusociality.</title>
        <authorList>
            <person name="Harrison M.C."/>
            <person name="Jongepier E."/>
            <person name="Robertson H.M."/>
            <person name="Arning N."/>
            <person name="Bitard-Feildel T."/>
            <person name="Chao H."/>
            <person name="Childers C.P."/>
            <person name="Dinh H."/>
            <person name="Doddapaneni H."/>
            <person name="Dugan S."/>
            <person name="Gowin J."/>
            <person name="Greiner C."/>
            <person name="Han Y."/>
            <person name="Hu H."/>
            <person name="Hughes D.S.T."/>
            <person name="Huylmans A.-K."/>
            <person name="Kemena C."/>
            <person name="Kremer L.P.M."/>
            <person name="Lee S.L."/>
            <person name="Lopez-Ezquerra A."/>
            <person name="Mallet L."/>
            <person name="Monroy-Kuhn J.M."/>
            <person name="Moser A."/>
            <person name="Murali S.C."/>
            <person name="Muzny D.M."/>
            <person name="Otani S."/>
            <person name="Piulachs M.-D."/>
            <person name="Poelchau M."/>
            <person name="Qu J."/>
            <person name="Schaub F."/>
            <person name="Wada-Katsumata A."/>
            <person name="Worley K.C."/>
            <person name="Xie Q."/>
            <person name="Ylla G."/>
            <person name="Poulsen M."/>
            <person name="Gibbs R.A."/>
            <person name="Schal C."/>
            <person name="Richards S."/>
            <person name="Belles X."/>
            <person name="Korb J."/>
            <person name="Bornberg-Bauer E."/>
        </authorList>
    </citation>
    <scope>NUCLEOTIDE SEQUENCE [LARGE SCALE GENOMIC DNA]</scope>
    <source>
        <tissue evidence="2">Whole body</tissue>
    </source>
</reference>
<dbReference type="OrthoDB" id="6349518at2759"/>
<gene>
    <name evidence="2" type="ORF">B7P43_G13637</name>
</gene>
<dbReference type="PROSITE" id="PS51257">
    <property type="entry name" value="PROKAR_LIPOPROTEIN"/>
    <property type="match status" value="1"/>
</dbReference>
<feature type="transmembrane region" description="Helical" evidence="1">
    <location>
        <begin position="391"/>
        <end position="413"/>
    </location>
</feature>
<dbReference type="FunCoup" id="A0A2J7RPK0">
    <property type="interactions" value="83"/>
</dbReference>
<accession>A0A2J7RPK0</accession>
<dbReference type="Proteomes" id="UP000235965">
    <property type="component" value="Unassembled WGS sequence"/>
</dbReference>
<dbReference type="AlphaFoldDB" id="A0A2J7RPK0"/>
<dbReference type="PANTHER" id="PTHR12335:SF3">
    <property type="entry name" value="IP11896P"/>
    <property type="match status" value="1"/>
</dbReference>
<dbReference type="GO" id="GO:0017080">
    <property type="term" value="F:sodium channel regulator activity"/>
    <property type="evidence" value="ECO:0007669"/>
    <property type="project" value="TreeGrafter"/>
</dbReference>
<evidence type="ECO:0000256" key="1">
    <source>
        <dbReference type="SAM" id="Phobius"/>
    </source>
</evidence>
<dbReference type="EMBL" id="NEVH01001358">
    <property type="protein sequence ID" value="PNF42757.1"/>
    <property type="molecule type" value="Genomic_DNA"/>
</dbReference>
<keyword evidence="1" id="KW-0472">Membrane</keyword>
<dbReference type="PANTHER" id="PTHR12335">
    <property type="entry name" value="TIPE PROTEIN TEMPERATURE-INDUCED PARALYTIC E"/>
    <property type="match status" value="1"/>
</dbReference>
<keyword evidence="1" id="KW-1133">Transmembrane helix</keyword>
<name>A0A2J7RPK0_9NEOP</name>
<evidence type="ECO:0000313" key="2">
    <source>
        <dbReference type="EMBL" id="PNF42757.1"/>
    </source>
</evidence>
<sequence length="479" mass="53702">MGHKRKQKQRLIPEQDRRICGSICFCQLTVVISCVALVYLTVAIYIPSHKAFKSGLEPVPVTCQTIKSSNPRNCPWASCGEWCLTKTSGFCPQIMVTTRRNGTDMQLENCSRLQSFACPPVDTAALKKFNCNNGSECGSLTGLFNCSLGHCANWSDAYQCKYKADGISLDSERDNMKMSGFFECTKSRCVEIKQQLICDRYCNKIATTNANVFVLYDDFVYSGECTNVFALTSTNGSDPGERIEPTEIWHRNTDQVLITSCQTTTKTTDGLGLKATDCINGTLLDEDLIPTPSMNFTTLWALYANKTRPVDPTQRFLPMQSELTIYNSSRLYINLDACVNTLRGECKEFFGTHGRDGRNNSAQSRFPCFYDKNNDFFVVARFDLQKTWRELVIAVVVPTVMFIVSSATLCIITRSVSVGDDTKMRCKYCVGSGDMNDVDMSLSRGATRNNTNECLLPRSEDNVRINTRLLKQLFGIWTS</sequence>
<feature type="transmembrane region" description="Helical" evidence="1">
    <location>
        <begin position="21"/>
        <end position="46"/>
    </location>
</feature>
<dbReference type="InterPro" id="IPR031578">
    <property type="entry name" value="TipE"/>
</dbReference>
<dbReference type="STRING" id="105785.A0A2J7RPK0"/>
<dbReference type="GO" id="GO:0005886">
    <property type="term" value="C:plasma membrane"/>
    <property type="evidence" value="ECO:0007669"/>
    <property type="project" value="TreeGrafter"/>
</dbReference>
<comment type="caution">
    <text evidence="2">The sequence shown here is derived from an EMBL/GenBank/DDBJ whole genome shotgun (WGS) entry which is preliminary data.</text>
</comment>
<organism evidence="2 3">
    <name type="scientific">Cryptotermes secundus</name>
    <dbReference type="NCBI Taxonomy" id="105785"/>
    <lineage>
        <taxon>Eukaryota</taxon>
        <taxon>Metazoa</taxon>
        <taxon>Ecdysozoa</taxon>
        <taxon>Arthropoda</taxon>
        <taxon>Hexapoda</taxon>
        <taxon>Insecta</taxon>
        <taxon>Pterygota</taxon>
        <taxon>Neoptera</taxon>
        <taxon>Polyneoptera</taxon>
        <taxon>Dictyoptera</taxon>
        <taxon>Blattodea</taxon>
        <taxon>Blattoidea</taxon>
        <taxon>Termitoidae</taxon>
        <taxon>Kalotermitidae</taxon>
        <taxon>Cryptotermitinae</taxon>
        <taxon>Cryptotermes</taxon>
    </lineage>
</organism>
<proteinExistence type="predicted"/>
<protein>
    <submittedName>
        <fullName evidence="2">Uncharacterized protein</fullName>
    </submittedName>
</protein>